<dbReference type="Pfam" id="PF20434">
    <property type="entry name" value="BD-FAE"/>
    <property type="match status" value="1"/>
</dbReference>
<dbReference type="RefSeq" id="WP_221024071.1">
    <property type="nucleotide sequence ID" value="NZ_JAIEZQ010000001.1"/>
</dbReference>
<organism evidence="3 4">
    <name type="scientific">Nocardioides jiangsuensis</name>
    <dbReference type="NCBI Taxonomy" id="2866161"/>
    <lineage>
        <taxon>Bacteria</taxon>
        <taxon>Bacillati</taxon>
        <taxon>Actinomycetota</taxon>
        <taxon>Actinomycetes</taxon>
        <taxon>Propionibacteriales</taxon>
        <taxon>Nocardioidaceae</taxon>
        <taxon>Nocardioides</taxon>
    </lineage>
</organism>
<evidence type="ECO:0000313" key="4">
    <source>
        <dbReference type="Proteomes" id="UP000754710"/>
    </source>
</evidence>
<gene>
    <name evidence="3" type="ORF">K1X13_06090</name>
</gene>
<dbReference type="SUPFAM" id="SSF53474">
    <property type="entry name" value="alpha/beta-Hydrolases"/>
    <property type="match status" value="1"/>
</dbReference>
<keyword evidence="4" id="KW-1185">Reference proteome</keyword>
<reference evidence="3 4" key="1">
    <citation type="submission" date="2021-08" db="EMBL/GenBank/DDBJ databases">
        <title>Nocardioides bacterium WL0053 sp. nov., isolated from the sediment.</title>
        <authorList>
            <person name="Wang L."/>
            <person name="Zhang D."/>
            <person name="Zhang A."/>
        </authorList>
    </citation>
    <scope>NUCLEOTIDE SEQUENCE [LARGE SCALE GENOMIC DNA]</scope>
    <source>
        <strain evidence="3 4">WL0053</strain>
    </source>
</reference>
<dbReference type="PANTHER" id="PTHR48081">
    <property type="entry name" value="AB HYDROLASE SUPERFAMILY PROTEIN C4A8.06C"/>
    <property type="match status" value="1"/>
</dbReference>
<name>A0ABS7RH67_9ACTN</name>
<feature type="domain" description="BD-FAE-like" evidence="2">
    <location>
        <begin position="28"/>
        <end position="223"/>
    </location>
</feature>
<protein>
    <submittedName>
        <fullName evidence="3">Alpha/beta hydrolase</fullName>
    </submittedName>
</protein>
<evidence type="ECO:0000256" key="1">
    <source>
        <dbReference type="ARBA" id="ARBA00022801"/>
    </source>
</evidence>
<evidence type="ECO:0000313" key="3">
    <source>
        <dbReference type="EMBL" id="MBY9074384.1"/>
    </source>
</evidence>
<dbReference type="InterPro" id="IPR049492">
    <property type="entry name" value="BD-FAE-like_dom"/>
</dbReference>
<sequence length="260" mass="26908">MDPADVLTRPSDLPDVVVRYGDHADAVLDLHLPPRRVGAPAPASPLLVFVHGGFWRAAYDRTHTRPLAEALAAQGFVVATPEYRRVGSPGDLAGGWPATADDVRAAVAALPGLLDGLGVPVTTTTVAGHSAGGHLALWLANEPLPLHRVVALAPVGDLRAAAAAGLGDGAVEAFLGGTPDEVPERYDAADPATRLAPRPACPVTVVHGADDAQVPVGNSRGLARRHPFVDLRVLDGTDHFAVIDPHSPAWPVVLSAVRGE</sequence>
<evidence type="ECO:0000259" key="2">
    <source>
        <dbReference type="Pfam" id="PF20434"/>
    </source>
</evidence>
<dbReference type="Proteomes" id="UP000754710">
    <property type="component" value="Unassembled WGS sequence"/>
</dbReference>
<dbReference type="InterPro" id="IPR029058">
    <property type="entry name" value="AB_hydrolase_fold"/>
</dbReference>
<proteinExistence type="predicted"/>
<dbReference type="InterPro" id="IPR050300">
    <property type="entry name" value="GDXG_lipolytic_enzyme"/>
</dbReference>
<accession>A0ABS7RH67</accession>
<keyword evidence="1 3" id="KW-0378">Hydrolase</keyword>
<comment type="caution">
    <text evidence="3">The sequence shown here is derived from an EMBL/GenBank/DDBJ whole genome shotgun (WGS) entry which is preliminary data.</text>
</comment>
<dbReference type="GO" id="GO:0016787">
    <property type="term" value="F:hydrolase activity"/>
    <property type="evidence" value="ECO:0007669"/>
    <property type="project" value="UniProtKB-KW"/>
</dbReference>
<dbReference type="Gene3D" id="3.40.50.1820">
    <property type="entry name" value="alpha/beta hydrolase"/>
    <property type="match status" value="1"/>
</dbReference>
<dbReference type="EMBL" id="JAIEZQ010000001">
    <property type="protein sequence ID" value="MBY9074384.1"/>
    <property type="molecule type" value="Genomic_DNA"/>
</dbReference>